<feature type="signal peptide" evidence="1">
    <location>
        <begin position="1"/>
        <end position="23"/>
    </location>
</feature>
<keyword evidence="3" id="KW-1185">Reference proteome</keyword>
<protein>
    <submittedName>
        <fullName evidence="2">Uncharacterized protein</fullName>
    </submittedName>
</protein>
<dbReference type="AlphaFoldDB" id="A0AA88WJM4"/>
<gene>
    <name evidence="2" type="ORF">RJ639_043396</name>
</gene>
<dbReference type="Proteomes" id="UP001188597">
    <property type="component" value="Unassembled WGS sequence"/>
</dbReference>
<feature type="chain" id="PRO_5041736592" evidence="1">
    <location>
        <begin position="24"/>
        <end position="68"/>
    </location>
</feature>
<sequence length="68" mass="7605">MAISKAIVASLLVSFLVLHFVQADEMMYTNGVAHSLVQKIGTRSRGNMDIILRLVSLIQFRVIFNAKK</sequence>
<evidence type="ECO:0000313" key="3">
    <source>
        <dbReference type="Proteomes" id="UP001188597"/>
    </source>
</evidence>
<accession>A0AA88WJM4</accession>
<reference evidence="2" key="1">
    <citation type="submission" date="2022-12" db="EMBL/GenBank/DDBJ databases">
        <title>Draft genome assemblies for two species of Escallonia (Escalloniales).</title>
        <authorList>
            <person name="Chanderbali A."/>
            <person name="Dervinis C."/>
            <person name="Anghel I."/>
            <person name="Soltis D."/>
            <person name="Soltis P."/>
            <person name="Zapata F."/>
        </authorList>
    </citation>
    <scope>NUCLEOTIDE SEQUENCE</scope>
    <source>
        <strain evidence="2">UCBG64.0493</strain>
        <tissue evidence="2">Leaf</tissue>
    </source>
</reference>
<dbReference type="EMBL" id="JAVXUP010000636">
    <property type="protein sequence ID" value="KAK3023780.1"/>
    <property type="molecule type" value="Genomic_DNA"/>
</dbReference>
<keyword evidence="1" id="KW-0732">Signal</keyword>
<name>A0AA88WJM4_9ASTE</name>
<proteinExistence type="predicted"/>
<organism evidence="2 3">
    <name type="scientific">Escallonia herrerae</name>
    <dbReference type="NCBI Taxonomy" id="1293975"/>
    <lineage>
        <taxon>Eukaryota</taxon>
        <taxon>Viridiplantae</taxon>
        <taxon>Streptophyta</taxon>
        <taxon>Embryophyta</taxon>
        <taxon>Tracheophyta</taxon>
        <taxon>Spermatophyta</taxon>
        <taxon>Magnoliopsida</taxon>
        <taxon>eudicotyledons</taxon>
        <taxon>Gunneridae</taxon>
        <taxon>Pentapetalae</taxon>
        <taxon>asterids</taxon>
        <taxon>campanulids</taxon>
        <taxon>Escalloniales</taxon>
        <taxon>Escalloniaceae</taxon>
        <taxon>Escallonia</taxon>
    </lineage>
</organism>
<comment type="caution">
    <text evidence="2">The sequence shown here is derived from an EMBL/GenBank/DDBJ whole genome shotgun (WGS) entry which is preliminary data.</text>
</comment>
<evidence type="ECO:0000313" key="2">
    <source>
        <dbReference type="EMBL" id="KAK3023780.1"/>
    </source>
</evidence>
<evidence type="ECO:0000256" key="1">
    <source>
        <dbReference type="SAM" id="SignalP"/>
    </source>
</evidence>